<evidence type="ECO:0000256" key="2">
    <source>
        <dbReference type="ARBA" id="ARBA00022527"/>
    </source>
</evidence>
<dbReference type="Proteomes" id="UP000193642">
    <property type="component" value="Unassembled WGS sequence"/>
</dbReference>
<evidence type="ECO:0000256" key="8">
    <source>
        <dbReference type="ARBA" id="ARBA00038271"/>
    </source>
</evidence>
<keyword evidence="3" id="KW-0597">Phosphoprotein</keyword>
<keyword evidence="2" id="KW-0723">Serine/threonine-protein kinase</keyword>
<evidence type="ECO:0000256" key="10">
    <source>
        <dbReference type="ARBA" id="ARBA00048679"/>
    </source>
</evidence>
<dbReference type="Gene3D" id="1.10.510.10">
    <property type="entry name" value="Transferase(Phosphotransferase) domain 1"/>
    <property type="match status" value="1"/>
</dbReference>
<evidence type="ECO:0000256" key="3">
    <source>
        <dbReference type="ARBA" id="ARBA00022553"/>
    </source>
</evidence>
<dbReference type="InterPro" id="IPR000961">
    <property type="entry name" value="AGC-kinase_C"/>
</dbReference>
<feature type="domain" description="Protein kinase" evidence="11">
    <location>
        <begin position="10"/>
        <end position="273"/>
    </location>
</feature>
<evidence type="ECO:0000256" key="7">
    <source>
        <dbReference type="ARBA" id="ARBA00022840"/>
    </source>
</evidence>
<comment type="caution">
    <text evidence="13">The sequence shown here is derived from an EMBL/GenBank/DDBJ whole genome shotgun (WGS) entry which is preliminary data.</text>
</comment>
<dbReference type="PANTHER" id="PTHR22988:SF71">
    <property type="entry name" value="CITRON RHO-INTERACTING KINASE"/>
    <property type="match status" value="1"/>
</dbReference>
<dbReference type="InterPro" id="IPR050839">
    <property type="entry name" value="Rho-assoc_Ser/Thr_Kinase"/>
</dbReference>
<dbReference type="PANTHER" id="PTHR22988">
    <property type="entry name" value="MYOTONIC DYSTROPHY S/T KINASE-RELATED"/>
    <property type="match status" value="1"/>
</dbReference>
<keyword evidence="5" id="KW-0547">Nucleotide-binding</keyword>
<dbReference type="GO" id="GO:0005737">
    <property type="term" value="C:cytoplasm"/>
    <property type="evidence" value="ECO:0007669"/>
    <property type="project" value="TreeGrafter"/>
</dbReference>
<evidence type="ECO:0000256" key="9">
    <source>
        <dbReference type="ARBA" id="ARBA00047899"/>
    </source>
</evidence>
<dbReference type="SUPFAM" id="SSF56112">
    <property type="entry name" value="Protein kinase-like (PK-like)"/>
    <property type="match status" value="1"/>
</dbReference>
<dbReference type="FunFam" id="1.10.510.10:FF:000751">
    <property type="entry name" value="Non-specific serine/threonine protein kinase"/>
    <property type="match status" value="1"/>
</dbReference>
<name>A0A1Y2BRK0_9FUNG</name>
<dbReference type="GO" id="GO:0031032">
    <property type="term" value="P:actomyosin structure organization"/>
    <property type="evidence" value="ECO:0007669"/>
    <property type="project" value="TreeGrafter"/>
</dbReference>
<evidence type="ECO:0000313" key="13">
    <source>
        <dbReference type="EMBL" id="ORY37257.1"/>
    </source>
</evidence>
<accession>A0A1Y2BRK0</accession>
<dbReference type="InterPro" id="IPR008271">
    <property type="entry name" value="Ser/Thr_kinase_AS"/>
</dbReference>
<dbReference type="EC" id="2.7.11.1" evidence="1"/>
<gene>
    <name evidence="13" type="ORF">BCR33DRAFT_649553</name>
</gene>
<comment type="catalytic activity">
    <reaction evidence="9">
        <text>L-threonyl-[protein] + ATP = O-phospho-L-threonyl-[protein] + ADP + H(+)</text>
        <dbReference type="Rhea" id="RHEA:46608"/>
        <dbReference type="Rhea" id="RHEA-COMP:11060"/>
        <dbReference type="Rhea" id="RHEA-COMP:11605"/>
        <dbReference type="ChEBI" id="CHEBI:15378"/>
        <dbReference type="ChEBI" id="CHEBI:30013"/>
        <dbReference type="ChEBI" id="CHEBI:30616"/>
        <dbReference type="ChEBI" id="CHEBI:61977"/>
        <dbReference type="ChEBI" id="CHEBI:456216"/>
        <dbReference type="EC" id="2.7.11.1"/>
    </reaction>
</comment>
<dbReference type="SMART" id="SM00133">
    <property type="entry name" value="S_TK_X"/>
    <property type="match status" value="1"/>
</dbReference>
<dbReference type="PROSITE" id="PS50011">
    <property type="entry name" value="PROTEIN_KINASE_DOM"/>
    <property type="match status" value="1"/>
</dbReference>
<dbReference type="GO" id="GO:0005856">
    <property type="term" value="C:cytoskeleton"/>
    <property type="evidence" value="ECO:0007669"/>
    <property type="project" value="TreeGrafter"/>
</dbReference>
<dbReference type="FunFam" id="3.30.200.20:FF:001209">
    <property type="entry name" value="Serine/threonine-protein kinase MRCK beta"/>
    <property type="match status" value="1"/>
</dbReference>
<comment type="similarity">
    <text evidence="8">Belongs to the protein kinase superfamily. STE Ser/Thr protein kinase family. COT1 subfamily.</text>
</comment>
<evidence type="ECO:0000256" key="1">
    <source>
        <dbReference type="ARBA" id="ARBA00012513"/>
    </source>
</evidence>
<keyword evidence="14" id="KW-1185">Reference proteome</keyword>
<keyword evidence="7" id="KW-0067">ATP-binding</keyword>
<evidence type="ECO:0000256" key="5">
    <source>
        <dbReference type="ARBA" id="ARBA00022741"/>
    </source>
</evidence>
<dbReference type="PROSITE" id="PS00108">
    <property type="entry name" value="PROTEIN_KINASE_ST"/>
    <property type="match status" value="1"/>
</dbReference>
<dbReference type="OrthoDB" id="3638488at2759"/>
<dbReference type="Pfam" id="PF00069">
    <property type="entry name" value="Pkinase"/>
    <property type="match status" value="1"/>
</dbReference>
<keyword evidence="6 13" id="KW-0418">Kinase</keyword>
<organism evidence="13 14">
    <name type="scientific">Rhizoclosmatium globosum</name>
    <dbReference type="NCBI Taxonomy" id="329046"/>
    <lineage>
        <taxon>Eukaryota</taxon>
        <taxon>Fungi</taxon>
        <taxon>Fungi incertae sedis</taxon>
        <taxon>Chytridiomycota</taxon>
        <taxon>Chytridiomycota incertae sedis</taxon>
        <taxon>Chytridiomycetes</taxon>
        <taxon>Chytridiales</taxon>
        <taxon>Chytriomycetaceae</taxon>
        <taxon>Rhizoclosmatium</taxon>
    </lineage>
</organism>
<feature type="domain" description="AGC-kinase C-terminal" evidence="12">
    <location>
        <begin position="274"/>
        <end position="335"/>
    </location>
</feature>
<evidence type="ECO:0000259" key="11">
    <source>
        <dbReference type="PROSITE" id="PS50011"/>
    </source>
</evidence>
<dbReference type="PROSITE" id="PS51285">
    <property type="entry name" value="AGC_KINASE_CTER"/>
    <property type="match status" value="1"/>
</dbReference>
<feature type="non-terminal residue" evidence="13">
    <location>
        <position position="1"/>
    </location>
</feature>
<sequence>QTLRINAQDFEVIKTIATGAVGRVCLVVGKSDRKEYAMKILKKTDLLTRREAGFFMEERNALVFGNHSRWITTLYAAFQDDENLYLVMEYIPGGSLRTFLNAREVTLTEDEARFYVAEMVLALEEVHRLHYIHRDLKPDNVLIDHDGHLKLGDFGSCIRICGDGQKVRSRETVGTPDYISPEILRAQEGNVSYGEEVDLWSLGIILYEMLFDEVPFYSESLVSTYGKIMDHENTLEFPDDVAVSFEAISLMKSLICNPEQRLSLTSIKTHSWFREFSWDKVLKLTPPFVPELEGPRDTHYFGDEDLGEAKKTRKQPLPKTRDFAGQNLPFIGYTY</sequence>
<keyword evidence="4" id="KW-0808">Transferase</keyword>
<evidence type="ECO:0000256" key="6">
    <source>
        <dbReference type="ARBA" id="ARBA00022777"/>
    </source>
</evidence>
<comment type="catalytic activity">
    <reaction evidence="10">
        <text>L-seryl-[protein] + ATP = O-phospho-L-seryl-[protein] + ADP + H(+)</text>
        <dbReference type="Rhea" id="RHEA:17989"/>
        <dbReference type="Rhea" id="RHEA-COMP:9863"/>
        <dbReference type="Rhea" id="RHEA-COMP:11604"/>
        <dbReference type="ChEBI" id="CHEBI:15378"/>
        <dbReference type="ChEBI" id="CHEBI:29999"/>
        <dbReference type="ChEBI" id="CHEBI:30616"/>
        <dbReference type="ChEBI" id="CHEBI:83421"/>
        <dbReference type="ChEBI" id="CHEBI:456216"/>
        <dbReference type="EC" id="2.7.11.1"/>
    </reaction>
</comment>
<dbReference type="Gene3D" id="3.30.200.20">
    <property type="entry name" value="Phosphorylase Kinase, domain 1"/>
    <property type="match status" value="1"/>
</dbReference>
<dbReference type="SMART" id="SM00220">
    <property type="entry name" value="S_TKc"/>
    <property type="match status" value="1"/>
</dbReference>
<feature type="non-terminal residue" evidence="13">
    <location>
        <position position="335"/>
    </location>
</feature>
<dbReference type="GO" id="GO:0005524">
    <property type="term" value="F:ATP binding"/>
    <property type="evidence" value="ECO:0007669"/>
    <property type="project" value="UniProtKB-KW"/>
</dbReference>
<dbReference type="STRING" id="329046.A0A1Y2BRK0"/>
<dbReference type="InterPro" id="IPR000719">
    <property type="entry name" value="Prot_kinase_dom"/>
</dbReference>
<evidence type="ECO:0000259" key="12">
    <source>
        <dbReference type="PROSITE" id="PS51285"/>
    </source>
</evidence>
<reference evidence="13 14" key="1">
    <citation type="submission" date="2016-07" db="EMBL/GenBank/DDBJ databases">
        <title>Pervasive Adenine N6-methylation of Active Genes in Fungi.</title>
        <authorList>
            <consortium name="DOE Joint Genome Institute"/>
            <person name="Mondo S.J."/>
            <person name="Dannebaum R.O."/>
            <person name="Kuo R.C."/>
            <person name="Labutti K."/>
            <person name="Haridas S."/>
            <person name="Kuo A."/>
            <person name="Salamov A."/>
            <person name="Ahrendt S.R."/>
            <person name="Lipzen A."/>
            <person name="Sullivan W."/>
            <person name="Andreopoulos W.B."/>
            <person name="Clum A."/>
            <person name="Lindquist E."/>
            <person name="Daum C."/>
            <person name="Ramamoorthy G.K."/>
            <person name="Gryganskyi A."/>
            <person name="Culley D."/>
            <person name="Magnuson J.K."/>
            <person name="James T.Y."/>
            <person name="O'Malley M.A."/>
            <person name="Stajich J.E."/>
            <person name="Spatafora J.W."/>
            <person name="Visel A."/>
            <person name="Grigoriev I.V."/>
        </authorList>
    </citation>
    <scope>NUCLEOTIDE SEQUENCE [LARGE SCALE GENOMIC DNA]</scope>
    <source>
        <strain evidence="13 14">JEL800</strain>
    </source>
</reference>
<dbReference type="GO" id="GO:0004674">
    <property type="term" value="F:protein serine/threonine kinase activity"/>
    <property type="evidence" value="ECO:0007669"/>
    <property type="project" value="UniProtKB-KW"/>
</dbReference>
<dbReference type="AlphaFoldDB" id="A0A1Y2BRK0"/>
<dbReference type="InterPro" id="IPR011009">
    <property type="entry name" value="Kinase-like_dom_sf"/>
</dbReference>
<protein>
    <recommendedName>
        <fullName evidence="1">non-specific serine/threonine protein kinase</fullName>
        <ecNumber evidence="1">2.7.11.1</ecNumber>
    </recommendedName>
</protein>
<proteinExistence type="inferred from homology"/>
<evidence type="ECO:0000313" key="14">
    <source>
        <dbReference type="Proteomes" id="UP000193642"/>
    </source>
</evidence>
<dbReference type="EMBL" id="MCGO01000051">
    <property type="protein sequence ID" value="ORY37257.1"/>
    <property type="molecule type" value="Genomic_DNA"/>
</dbReference>
<evidence type="ECO:0000256" key="4">
    <source>
        <dbReference type="ARBA" id="ARBA00022679"/>
    </source>
</evidence>